<dbReference type="AlphaFoldDB" id="A0A811UFD0"/>
<dbReference type="GO" id="GO:0004865">
    <property type="term" value="F:protein serine/threonine phosphatase inhibitor activity"/>
    <property type="evidence" value="ECO:0007669"/>
    <property type="project" value="InterPro"/>
</dbReference>
<evidence type="ECO:0000256" key="1">
    <source>
        <dbReference type="ARBA" id="ARBA00021994"/>
    </source>
</evidence>
<name>A0A811UFD0_CERCA</name>
<protein>
    <recommendedName>
        <fullName evidence="1">E3 ubiquitin-protein ligase PPP1R11</fullName>
    </recommendedName>
    <alternativeName>
        <fullName evidence="2">Protein phosphatase 1 regulatory subunit 11</fullName>
    </alternativeName>
</protein>
<evidence type="ECO:0000313" key="3">
    <source>
        <dbReference type="EMBL" id="CAD6997639.1"/>
    </source>
</evidence>
<evidence type="ECO:0000313" key="4">
    <source>
        <dbReference type="Proteomes" id="UP000606786"/>
    </source>
</evidence>
<dbReference type="GO" id="GO:0005634">
    <property type="term" value="C:nucleus"/>
    <property type="evidence" value="ECO:0007669"/>
    <property type="project" value="TreeGrafter"/>
</dbReference>
<sequence length="93" mass="10695">MEMEAVTIRDSTSEVVVVDNIDSLENTVDSGPVLRLRLKKPKPDRQVAWKEGTIDNEDMGKKKSKCELMNNDELLKIECVMVARLLKFRLLYL</sequence>
<dbReference type="Proteomes" id="UP000606786">
    <property type="component" value="Unassembled WGS sequence"/>
</dbReference>
<accession>A0A811UFD0</accession>
<reference evidence="3" key="1">
    <citation type="submission" date="2020-11" db="EMBL/GenBank/DDBJ databases">
        <authorList>
            <person name="Whitehead M."/>
        </authorList>
    </citation>
    <scope>NUCLEOTIDE SEQUENCE</scope>
    <source>
        <strain evidence="3">EGII</strain>
    </source>
</reference>
<dbReference type="PANTHER" id="PTHR20835">
    <property type="entry name" value="E3 UBIQUITIN-PROTEIN LIGASE PPP1R11-RELATED"/>
    <property type="match status" value="1"/>
</dbReference>
<dbReference type="PANTHER" id="PTHR20835:SF0">
    <property type="entry name" value="E3 UBIQUITIN-PROTEIN LIGASE PPP1R11"/>
    <property type="match status" value="1"/>
</dbReference>
<evidence type="ECO:0000256" key="2">
    <source>
        <dbReference type="ARBA" id="ARBA00031039"/>
    </source>
</evidence>
<dbReference type="EMBL" id="CAJHJT010000012">
    <property type="protein sequence ID" value="CAD6997639.1"/>
    <property type="molecule type" value="Genomic_DNA"/>
</dbReference>
<proteinExistence type="predicted"/>
<dbReference type="Pfam" id="PF07491">
    <property type="entry name" value="PPI_Ypi1"/>
    <property type="match status" value="1"/>
</dbReference>
<dbReference type="GO" id="GO:0008157">
    <property type="term" value="F:protein phosphatase 1 binding"/>
    <property type="evidence" value="ECO:0007669"/>
    <property type="project" value="TreeGrafter"/>
</dbReference>
<keyword evidence="4" id="KW-1185">Reference proteome</keyword>
<gene>
    <name evidence="3" type="ORF">CCAP1982_LOCUS6273</name>
</gene>
<comment type="caution">
    <text evidence="3">The sequence shown here is derived from an EMBL/GenBank/DDBJ whole genome shotgun (WGS) entry which is preliminary data.</text>
</comment>
<dbReference type="OrthoDB" id="307488at2759"/>
<organism evidence="3 4">
    <name type="scientific">Ceratitis capitata</name>
    <name type="common">Mediterranean fruit fly</name>
    <name type="synonym">Tephritis capitata</name>
    <dbReference type="NCBI Taxonomy" id="7213"/>
    <lineage>
        <taxon>Eukaryota</taxon>
        <taxon>Metazoa</taxon>
        <taxon>Ecdysozoa</taxon>
        <taxon>Arthropoda</taxon>
        <taxon>Hexapoda</taxon>
        <taxon>Insecta</taxon>
        <taxon>Pterygota</taxon>
        <taxon>Neoptera</taxon>
        <taxon>Endopterygota</taxon>
        <taxon>Diptera</taxon>
        <taxon>Brachycera</taxon>
        <taxon>Muscomorpha</taxon>
        <taxon>Tephritoidea</taxon>
        <taxon>Tephritidae</taxon>
        <taxon>Ceratitis</taxon>
        <taxon>Ceratitis</taxon>
    </lineage>
</organism>
<dbReference type="InterPro" id="IPR011107">
    <property type="entry name" value="PPI_Ypi1"/>
</dbReference>